<dbReference type="EMBL" id="KK107831">
    <property type="protein sequence ID" value="EZA47536.1"/>
    <property type="molecule type" value="Genomic_DNA"/>
</dbReference>
<gene>
    <name evidence="6" type="ORF">X777_16218</name>
</gene>
<dbReference type="GO" id="GO:0005737">
    <property type="term" value="C:cytoplasm"/>
    <property type="evidence" value="ECO:0007669"/>
    <property type="project" value="UniProtKB-SubCell"/>
</dbReference>
<keyword evidence="4" id="KW-0560">Oxidoreductase</keyword>
<dbReference type="OrthoDB" id="153074at2759"/>
<accession>A0A026VVI5</accession>
<dbReference type="GO" id="GO:0004757">
    <property type="term" value="F:sepiapterin reductase (NADP+) activity"/>
    <property type="evidence" value="ECO:0007669"/>
    <property type="project" value="TreeGrafter"/>
</dbReference>
<protein>
    <recommendedName>
        <fullName evidence="8">Sepiapterin reductase</fullName>
    </recommendedName>
</protein>
<dbReference type="InterPro" id="IPR051721">
    <property type="entry name" value="Biopterin_syn/organic_redct"/>
</dbReference>
<dbReference type="AlphaFoldDB" id="A0A026VVI5"/>
<dbReference type="Proteomes" id="UP000053097">
    <property type="component" value="Unassembled WGS sequence"/>
</dbReference>
<evidence type="ECO:0000256" key="2">
    <source>
        <dbReference type="ARBA" id="ARBA00022490"/>
    </source>
</evidence>
<dbReference type="SUPFAM" id="SSF51735">
    <property type="entry name" value="NAD(P)-binding Rossmann-fold domains"/>
    <property type="match status" value="1"/>
</dbReference>
<evidence type="ECO:0000313" key="6">
    <source>
        <dbReference type="EMBL" id="EZA47536.1"/>
    </source>
</evidence>
<dbReference type="PANTHER" id="PTHR44085">
    <property type="entry name" value="SEPIAPTERIN REDUCTASE"/>
    <property type="match status" value="1"/>
</dbReference>
<keyword evidence="3" id="KW-0521">NADP</keyword>
<organism evidence="6 7">
    <name type="scientific">Ooceraea biroi</name>
    <name type="common">Clonal raider ant</name>
    <name type="synonym">Cerapachys biroi</name>
    <dbReference type="NCBI Taxonomy" id="2015173"/>
    <lineage>
        <taxon>Eukaryota</taxon>
        <taxon>Metazoa</taxon>
        <taxon>Ecdysozoa</taxon>
        <taxon>Arthropoda</taxon>
        <taxon>Hexapoda</taxon>
        <taxon>Insecta</taxon>
        <taxon>Pterygota</taxon>
        <taxon>Neoptera</taxon>
        <taxon>Endopterygota</taxon>
        <taxon>Hymenoptera</taxon>
        <taxon>Apocrita</taxon>
        <taxon>Aculeata</taxon>
        <taxon>Formicoidea</taxon>
        <taxon>Formicidae</taxon>
        <taxon>Dorylinae</taxon>
        <taxon>Ooceraea</taxon>
    </lineage>
</organism>
<dbReference type="GO" id="GO:0006729">
    <property type="term" value="P:tetrahydrobiopterin biosynthetic process"/>
    <property type="evidence" value="ECO:0007669"/>
    <property type="project" value="TreeGrafter"/>
</dbReference>
<keyword evidence="2" id="KW-0963">Cytoplasm</keyword>
<dbReference type="InterPro" id="IPR002347">
    <property type="entry name" value="SDR_fam"/>
</dbReference>
<evidence type="ECO:0000256" key="5">
    <source>
        <dbReference type="SAM" id="MobiDB-lite"/>
    </source>
</evidence>
<dbReference type="Gene3D" id="3.40.50.720">
    <property type="entry name" value="NAD(P)-binding Rossmann-like Domain"/>
    <property type="match status" value="1"/>
</dbReference>
<comment type="subcellular location">
    <subcellularLocation>
        <location evidence="1">Cytoplasm</location>
    </subcellularLocation>
</comment>
<evidence type="ECO:0000256" key="3">
    <source>
        <dbReference type="ARBA" id="ARBA00022857"/>
    </source>
</evidence>
<proteinExistence type="predicted"/>
<evidence type="ECO:0008006" key="8">
    <source>
        <dbReference type="Google" id="ProtNLM"/>
    </source>
</evidence>
<evidence type="ECO:0000256" key="1">
    <source>
        <dbReference type="ARBA" id="ARBA00004496"/>
    </source>
</evidence>
<keyword evidence="7" id="KW-1185">Reference proteome</keyword>
<dbReference type="PANTHER" id="PTHR44085:SF2">
    <property type="entry name" value="SEPIAPTERIN REDUCTASE"/>
    <property type="match status" value="1"/>
</dbReference>
<name>A0A026VVI5_OOCBI</name>
<dbReference type="Pfam" id="PF00106">
    <property type="entry name" value="adh_short"/>
    <property type="match status" value="1"/>
</dbReference>
<evidence type="ECO:0000313" key="7">
    <source>
        <dbReference type="Proteomes" id="UP000053097"/>
    </source>
</evidence>
<sequence length="125" mass="13683">MSVEALSGKVFLVVTGASRGIGRQIALTFGSLLEKGSHMLLLARDFNALCEVKKSIPPIVNVDAVRMDLSKATKTDLEGESEFLLSKPKSKRHFHQNISLSVSRSHTENSERNYSRGVRPSGRSA</sequence>
<feature type="compositionally biased region" description="Basic and acidic residues" evidence="5">
    <location>
        <begin position="105"/>
        <end position="114"/>
    </location>
</feature>
<feature type="region of interest" description="Disordered" evidence="5">
    <location>
        <begin position="96"/>
        <end position="125"/>
    </location>
</feature>
<dbReference type="InterPro" id="IPR036291">
    <property type="entry name" value="NAD(P)-bd_dom_sf"/>
</dbReference>
<evidence type="ECO:0000256" key="4">
    <source>
        <dbReference type="ARBA" id="ARBA00023002"/>
    </source>
</evidence>
<reference evidence="6 7" key="1">
    <citation type="journal article" date="2014" name="Curr. Biol.">
        <title>The genome of the clonal raider ant Cerapachys biroi.</title>
        <authorList>
            <person name="Oxley P.R."/>
            <person name="Ji L."/>
            <person name="Fetter-Pruneda I."/>
            <person name="McKenzie S.K."/>
            <person name="Li C."/>
            <person name="Hu H."/>
            <person name="Zhang G."/>
            <person name="Kronauer D.J."/>
        </authorList>
    </citation>
    <scope>NUCLEOTIDE SEQUENCE [LARGE SCALE GENOMIC DNA]</scope>
</reference>